<sequence length="182" mass="20903">MTELSDFTFSDLLEYNFVNLDQLTETYSVGFYGEYLTHWPEYQKVARHPNGLIMGYVLGKVEGEGEDWHGHVSAVTVAPTFRRLGVGEQLMELLERTSSSVHNAYFVDLFVRSCNTVAIDMYRRLGYTVYRRVLGYYRAGGAFPNDEDALDLRKAMPRDASRKVSSVIPLTKPIQPHELEWH</sequence>
<dbReference type="OrthoDB" id="10264728at2759"/>
<accession>A0A0S4KNL4</accession>
<dbReference type="Pfam" id="PF00583">
    <property type="entry name" value="Acetyltransf_1"/>
    <property type="match status" value="1"/>
</dbReference>
<dbReference type="CDD" id="cd04301">
    <property type="entry name" value="NAT_SF"/>
    <property type="match status" value="1"/>
</dbReference>
<dbReference type="PROSITE" id="PS51186">
    <property type="entry name" value="GNAT"/>
    <property type="match status" value="1"/>
</dbReference>
<organism evidence="4 5">
    <name type="scientific">Bodo saltans</name>
    <name type="common">Flagellated protozoan</name>
    <dbReference type="NCBI Taxonomy" id="75058"/>
    <lineage>
        <taxon>Eukaryota</taxon>
        <taxon>Discoba</taxon>
        <taxon>Euglenozoa</taxon>
        <taxon>Kinetoplastea</taxon>
        <taxon>Metakinetoplastina</taxon>
        <taxon>Eubodonida</taxon>
        <taxon>Bodonidae</taxon>
        <taxon>Bodo</taxon>
    </lineage>
</organism>
<dbReference type="FunFam" id="3.40.630.30:FF:000065">
    <property type="entry name" value="N-terminal acetyltransferase complex ARD1 subunit homolog"/>
    <property type="match status" value="1"/>
</dbReference>
<evidence type="ECO:0000313" key="5">
    <source>
        <dbReference type="Proteomes" id="UP000051952"/>
    </source>
</evidence>
<evidence type="ECO:0000259" key="3">
    <source>
        <dbReference type="PROSITE" id="PS51186"/>
    </source>
</evidence>
<dbReference type="InterPro" id="IPR051646">
    <property type="entry name" value="NatB_acetyltransferase_subunit"/>
</dbReference>
<dbReference type="GO" id="GO:0031416">
    <property type="term" value="C:NatB complex"/>
    <property type="evidence" value="ECO:0007669"/>
    <property type="project" value="TreeGrafter"/>
</dbReference>
<dbReference type="InterPro" id="IPR016181">
    <property type="entry name" value="Acyl_CoA_acyltransferase"/>
</dbReference>
<gene>
    <name evidence="4" type="ORF">BSAL_31735</name>
</gene>
<dbReference type="PANTHER" id="PTHR45910">
    <property type="entry name" value="N-ALPHA-ACETYLTRANSFERASE 20"/>
    <property type="match status" value="1"/>
</dbReference>
<dbReference type="GO" id="GO:0004596">
    <property type="term" value="F:protein-N-terminal amino-acid acetyltransferase activity"/>
    <property type="evidence" value="ECO:0007669"/>
    <property type="project" value="TreeGrafter"/>
</dbReference>
<dbReference type="VEuPathDB" id="TriTrypDB:BSAL_31735"/>
<evidence type="ECO:0000313" key="4">
    <source>
        <dbReference type="EMBL" id="CUI15215.1"/>
    </source>
</evidence>
<name>A0A0S4KNL4_BODSA</name>
<dbReference type="SUPFAM" id="SSF55729">
    <property type="entry name" value="Acyl-CoA N-acyltransferases (Nat)"/>
    <property type="match status" value="1"/>
</dbReference>
<proteinExistence type="predicted"/>
<evidence type="ECO:0000256" key="1">
    <source>
        <dbReference type="ARBA" id="ARBA00022679"/>
    </source>
</evidence>
<protein>
    <submittedName>
        <fullName evidence="4">N-acetyltransferase complex ARD1 subunit, putative</fullName>
    </submittedName>
</protein>
<dbReference type="Gene3D" id="3.40.630.30">
    <property type="match status" value="1"/>
</dbReference>
<evidence type="ECO:0000256" key="2">
    <source>
        <dbReference type="ARBA" id="ARBA00023315"/>
    </source>
</evidence>
<keyword evidence="1 4" id="KW-0808">Transferase</keyword>
<keyword evidence="2" id="KW-0012">Acyltransferase</keyword>
<reference evidence="5" key="1">
    <citation type="submission" date="2015-09" db="EMBL/GenBank/DDBJ databases">
        <authorList>
            <consortium name="Pathogen Informatics"/>
        </authorList>
    </citation>
    <scope>NUCLEOTIDE SEQUENCE [LARGE SCALE GENOMIC DNA]</scope>
    <source>
        <strain evidence="5">Lake Konstanz</strain>
    </source>
</reference>
<dbReference type="OMA" id="EQHPSMR"/>
<dbReference type="PANTHER" id="PTHR45910:SF1">
    <property type="entry name" value="N-ALPHA-ACETYLTRANSFERASE 20"/>
    <property type="match status" value="1"/>
</dbReference>
<dbReference type="EMBL" id="CYKH01001915">
    <property type="protein sequence ID" value="CUI15215.1"/>
    <property type="molecule type" value="Genomic_DNA"/>
</dbReference>
<dbReference type="Proteomes" id="UP000051952">
    <property type="component" value="Unassembled WGS sequence"/>
</dbReference>
<dbReference type="AlphaFoldDB" id="A0A0S4KNL4"/>
<feature type="domain" description="N-acetyltransferase" evidence="3">
    <location>
        <begin position="2"/>
        <end position="157"/>
    </location>
</feature>
<keyword evidence="5" id="KW-1185">Reference proteome</keyword>
<dbReference type="InterPro" id="IPR000182">
    <property type="entry name" value="GNAT_dom"/>
</dbReference>